<evidence type="ECO:0000313" key="4">
    <source>
        <dbReference type="Proteomes" id="UP000199579"/>
    </source>
</evidence>
<dbReference type="PANTHER" id="PTHR33986">
    <property type="entry name" value="OS02G0535700 PROTEIN"/>
    <property type="match status" value="1"/>
</dbReference>
<keyword evidence="3" id="KW-1185">Reference proteome</keyword>
<evidence type="ECO:0008006" key="5">
    <source>
        <dbReference type="Google" id="ProtNLM"/>
    </source>
</evidence>
<evidence type="ECO:0000313" key="3">
    <source>
        <dbReference type="Proteomes" id="UP000198861"/>
    </source>
</evidence>
<proteinExistence type="predicted"/>
<dbReference type="InterPro" id="IPR009367">
    <property type="entry name" value="Elm1-like"/>
</dbReference>
<dbReference type="Pfam" id="PF06258">
    <property type="entry name" value="Mito_fiss_Elm1"/>
    <property type="match status" value="1"/>
</dbReference>
<dbReference type="AlphaFoldDB" id="A0A1I4HF94"/>
<reference evidence="2 4" key="1">
    <citation type="submission" date="2016-10" db="EMBL/GenBank/DDBJ databases">
        <authorList>
            <person name="de Groot N.N."/>
        </authorList>
    </citation>
    <scope>NUCLEOTIDE SEQUENCE [LARGE SCALE GENOMIC DNA]</scope>
    <source>
        <strain evidence="2 4">DSM 381</strain>
    </source>
</reference>
<reference evidence="1 3" key="2">
    <citation type="submission" date="2016-10" db="EMBL/GenBank/DDBJ databases">
        <authorList>
            <person name="Varghese N."/>
            <person name="Submissions S."/>
        </authorList>
    </citation>
    <scope>NUCLEOTIDE SEQUENCE [LARGE SCALE GENOMIC DNA]</scope>
    <source>
        <strain evidence="1 3">DSM 282</strain>
    </source>
</reference>
<name>A0A1I4HF94_9GAMM</name>
<dbReference type="Proteomes" id="UP000198861">
    <property type="component" value="Unassembled WGS sequence"/>
</dbReference>
<organism evidence="2 4">
    <name type="scientific">Azotobacter beijerinckii</name>
    <dbReference type="NCBI Taxonomy" id="170623"/>
    <lineage>
        <taxon>Bacteria</taxon>
        <taxon>Pseudomonadati</taxon>
        <taxon>Pseudomonadota</taxon>
        <taxon>Gammaproteobacteria</taxon>
        <taxon>Pseudomonadales</taxon>
        <taxon>Pseudomonadaceae</taxon>
        <taxon>Azotobacter</taxon>
    </lineage>
</organism>
<evidence type="ECO:0000313" key="1">
    <source>
        <dbReference type="EMBL" id="SFB61719.1"/>
    </source>
</evidence>
<dbReference type="EMBL" id="FOKJ01000120">
    <property type="protein sequence ID" value="SFB61719.1"/>
    <property type="molecule type" value="Genomic_DNA"/>
</dbReference>
<dbReference type="EMBL" id="FOSX01000115">
    <property type="protein sequence ID" value="SFL40784.1"/>
    <property type="molecule type" value="Genomic_DNA"/>
</dbReference>
<accession>A0A1I4HF94</accession>
<dbReference type="InterPro" id="IPR029044">
    <property type="entry name" value="Nucleotide-diphossugar_trans"/>
</dbReference>
<dbReference type="PANTHER" id="PTHR33986:SF15">
    <property type="entry name" value="MITOCHONDRIAL FISSION PROTEIN ELM1"/>
    <property type="match status" value="1"/>
</dbReference>
<dbReference type="SUPFAM" id="SSF53448">
    <property type="entry name" value="Nucleotide-diphospho-sugar transferases"/>
    <property type="match status" value="1"/>
</dbReference>
<sequence>MDFFDKTPAPRILPFRRADTGVPAVGTGESTAAVPDIAPVVLEAREGAPPMPEVRIFLATRPEQHRAERVFFYALQRVRNPDRRYAIYPMTALPASARSDGFGQARFAVPELAGAHGRALYNEVGQIYLGDPAELFDLPMDGHGYLATSPTDTTVMLIDCARMAACWSADARRRLSPEALQGLAASEPGRRGTLDPRWHARDLEYRPGQSRLLHYTSLPLQPWRPRPERYSYHIDPRAELFHSLELAADREGFEVHTLAHPSPGFLPACARLAEAPAVPASELCRHLPESAHLQWALVGAWSTTDAGGQPAARWSMEELRREDLPQQDVVAANGLERLPAEDLPWLLDRLFQLGRHWVLVKAAPGPKGSAIGSPEGWRALLRRIARRYPDRNWQLDCPDALGRARRYRADFAQRTAPPRVWVLQSRTTGDYAQLLDMADALGWPYETQRYGTRIDALAPPWPDLVLCAGRHSVALAQGIKRRAEGCTRLVMLGRPRIPLSRFDLVISTPQHCLPLHDNVLCLSAPFIAEHPLDSEELALWKQRFAHLPRPWIALLVGGSSGSYSLDAQSARDLGLEASAAVRARGGSLLVSTSPRTGSAATEALLAAIDVPSWGYRFGSGEDNPHRALLAQADAFIVTGDSVAMLTEACMTGRPVAMHRLSVRRHPMQRLVSALEGWLGVFPRRDPSRDQPRLERFYDWLVWRGWIAREPLHGQVHQLLGVAALPEGLERTPKLSPELFAVSRARALQAIRDLMAAERPIRP</sequence>
<dbReference type="Proteomes" id="UP000199579">
    <property type="component" value="Unassembled WGS sequence"/>
</dbReference>
<gene>
    <name evidence="1" type="ORF">SAMN04244571_04327</name>
    <name evidence="2" type="ORF">SAMN04244574_04220</name>
</gene>
<protein>
    <recommendedName>
        <fullName evidence="5">Fission protein ELM1</fullName>
    </recommendedName>
</protein>
<evidence type="ECO:0000313" key="2">
    <source>
        <dbReference type="EMBL" id="SFL40784.1"/>
    </source>
</evidence>
<dbReference type="RefSeq" id="WP_090943944.1">
    <property type="nucleotide sequence ID" value="NZ_FOKJ01000120.1"/>
</dbReference>